<keyword evidence="3" id="KW-1185">Reference proteome</keyword>
<dbReference type="Proteomes" id="UP000327478">
    <property type="component" value="Chromosome"/>
</dbReference>
<dbReference type="RefSeq" id="WP_153372533.1">
    <property type="nucleotide sequence ID" value="NZ_CP045650.1"/>
</dbReference>
<name>A0A5Q0P5H5_9GAMM</name>
<dbReference type="AlphaFoldDB" id="A0A5Q0P5H5"/>
<evidence type="ECO:0000313" key="1">
    <source>
        <dbReference type="EMBL" id="MQW92789.1"/>
    </source>
</evidence>
<dbReference type="EMBL" id="WITK01000017">
    <property type="protein sequence ID" value="MQW92789.1"/>
    <property type="molecule type" value="Genomic_DNA"/>
</dbReference>
<reference evidence="3 4" key="1">
    <citation type="submission" date="2019-10" db="EMBL/GenBank/DDBJ databases">
        <authorList>
            <person name="Dong K."/>
        </authorList>
    </citation>
    <scope>NUCLEOTIDE SEQUENCE [LARGE SCALE GENOMIC DNA]</scope>
    <source>
        <strain evidence="3">dk386</strain>
        <strain evidence="2">Dk386</strain>
        <strain evidence="1">Dk771</strain>
        <strain evidence="4">dk771</strain>
    </source>
</reference>
<sequence>MNAEVFNVAQRRQAIQRGLKQYFQGSSLERVLNYWEQEYSEKPAFVLNRFLNEICTTEDLKQHRKDMLKQVIHELSHLEKVELLKTDEDKTFVDSDDLYKAYDDFVNHVLNRVQVNDLDEFTTVLKQQLHRDQLSNALLKPYDNTAQALMQSLPMSQAAKGITALYTVCCEFYGPQKSDHIYAQGKTDMKLNYPDLDLQQLL</sequence>
<dbReference type="EMBL" id="CP045650">
    <property type="protein sequence ID" value="QGA11832.1"/>
    <property type="molecule type" value="Genomic_DNA"/>
</dbReference>
<gene>
    <name evidence="2" type="ORF">GFH30_10820</name>
    <name evidence="1" type="ORF">GHJ48_10385</name>
</gene>
<evidence type="ECO:0000313" key="2">
    <source>
        <dbReference type="EMBL" id="QGA11832.1"/>
    </source>
</evidence>
<evidence type="ECO:0000313" key="3">
    <source>
        <dbReference type="Proteomes" id="UP000327478"/>
    </source>
</evidence>
<organism evidence="1 4">
    <name type="scientific">Acinetobacter wanghuae</name>
    <dbReference type="NCBI Taxonomy" id="2662362"/>
    <lineage>
        <taxon>Bacteria</taxon>
        <taxon>Pseudomonadati</taxon>
        <taxon>Pseudomonadota</taxon>
        <taxon>Gammaproteobacteria</taxon>
        <taxon>Moraxellales</taxon>
        <taxon>Moraxellaceae</taxon>
        <taxon>Acinetobacter</taxon>
    </lineage>
</organism>
<proteinExistence type="predicted"/>
<protein>
    <submittedName>
        <fullName evidence="1">Uncharacterized protein</fullName>
    </submittedName>
</protein>
<evidence type="ECO:0000313" key="4">
    <source>
        <dbReference type="Proteomes" id="UP000480556"/>
    </source>
</evidence>
<dbReference type="Proteomes" id="UP000480556">
    <property type="component" value="Unassembled WGS sequence"/>
</dbReference>
<accession>A0A5Q0P5H5</accession>